<evidence type="ECO:0000256" key="5">
    <source>
        <dbReference type="ARBA" id="ARBA00022989"/>
    </source>
</evidence>
<dbReference type="Gene3D" id="1.20.1420.30">
    <property type="entry name" value="NCX, central ion-binding region"/>
    <property type="match status" value="2"/>
</dbReference>
<gene>
    <name evidence="11" type="ORF">TCAP_02427</name>
</gene>
<comment type="subcellular location">
    <subcellularLocation>
        <location evidence="1">Endomembrane system</location>
        <topology evidence="1">Multi-pass membrane protein</topology>
    </subcellularLocation>
</comment>
<evidence type="ECO:0000256" key="6">
    <source>
        <dbReference type="ARBA" id="ARBA00023065"/>
    </source>
</evidence>
<feature type="compositionally biased region" description="Basic and acidic residues" evidence="8">
    <location>
        <begin position="431"/>
        <end position="442"/>
    </location>
</feature>
<reference evidence="11 12" key="1">
    <citation type="submission" date="2017-08" db="EMBL/GenBank/DDBJ databases">
        <title>Harnessing the power of phylogenomics to disentangle the directionality and signatures of interkingdom host jumping in the parasitic fungal genus Tolypocladium.</title>
        <authorList>
            <person name="Quandt C.A."/>
            <person name="Patterson W."/>
            <person name="Spatafora J.W."/>
        </authorList>
    </citation>
    <scope>NUCLEOTIDE SEQUENCE [LARGE SCALE GENOMIC DNA]</scope>
    <source>
        <strain evidence="11 12">CBS 113982</strain>
    </source>
</reference>
<keyword evidence="4 9" id="KW-0812">Transmembrane</keyword>
<evidence type="ECO:0000256" key="4">
    <source>
        <dbReference type="ARBA" id="ARBA00022692"/>
    </source>
</evidence>
<dbReference type="GO" id="GO:0015369">
    <property type="term" value="F:calcium:proton antiporter activity"/>
    <property type="evidence" value="ECO:0007669"/>
    <property type="project" value="TreeGrafter"/>
</dbReference>
<evidence type="ECO:0000256" key="9">
    <source>
        <dbReference type="SAM" id="Phobius"/>
    </source>
</evidence>
<feature type="domain" description="Sodium/calcium exchanger membrane region" evidence="10">
    <location>
        <begin position="483"/>
        <end position="627"/>
    </location>
</feature>
<feature type="transmembrane region" description="Helical" evidence="9">
    <location>
        <begin position="547"/>
        <end position="574"/>
    </location>
</feature>
<dbReference type="GO" id="GO:0006874">
    <property type="term" value="P:intracellular calcium ion homeostasis"/>
    <property type="evidence" value="ECO:0007669"/>
    <property type="project" value="TreeGrafter"/>
</dbReference>
<evidence type="ECO:0000256" key="1">
    <source>
        <dbReference type="ARBA" id="ARBA00004127"/>
    </source>
</evidence>
<sequence length="627" mass="66591">MEAAPSASVRCDAQSDDFNHVAGGDDDDCPDSEGASLLSVGLPEDASVSAGPQAGTKGGIRTLLTAPSRDGIERILRLWPHMVEKLSWSRAARFDALHELDGPDMANQESRQRGSIVGPLADILFASWLNFLLVFVPIGLGSYVARGSPVLIFSSNAIAIVPLSAILTDATERIAAHAGDTVGALLNITMGNLVELILLVALANNHVRIVQASILGSIIVNLLLFLGSALLAGSVVNGEPTFNGAEARLLACLLFVSVFTLLMPTAFDYTYDPAKGTSASSLKMSRISSLLVLAIYVVYFVYEVRSHSDGPGEATSGREFDLESNTSGMDQQPQLPPPPPPLPRSGSQTLPPRTIRFADESLGGPVSHKPGNRIRLGAMNPMESDDYGGEYRGRRSGDSDSARSRPTSHQPLLRSRKHSRSLSLTSSRGRLSRESSLSRDMTRGFSRAGLTTLQMLRDGRLDREQSADRQSADFSAFGEMVVSLGVLIVTSGLMSVNAELLVSAIDDVTHQTDLSDSVIGLIILPIAGNMAEYATVVAVAARDKMDLAIAVAVGSSIQIALCVAPLTVIAGWILHRDLALTFNFFELATLLGGVLLVNLLILNESSSSLRASGLKGALMCACYVIIV</sequence>
<feature type="transmembrane region" description="Helical" evidence="9">
    <location>
        <begin position="518"/>
        <end position="540"/>
    </location>
</feature>
<keyword evidence="5 9" id="KW-1133">Transmembrane helix</keyword>
<dbReference type="GO" id="GO:0012505">
    <property type="term" value="C:endomembrane system"/>
    <property type="evidence" value="ECO:0007669"/>
    <property type="project" value="UniProtKB-SubCell"/>
</dbReference>
<evidence type="ECO:0000256" key="2">
    <source>
        <dbReference type="ARBA" id="ARBA00008170"/>
    </source>
</evidence>
<protein>
    <submittedName>
        <fullName evidence="11">Ca2+ transporter</fullName>
    </submittedName>
</protein>
<dbReference type="PANTHER" id="PTHR31503">
    <property type="entry name" value="VACUOLAR CALCIUM ION TRANSPORTER"/>
    <property type="match status" value="1"/>
</dbReference>
<dbReference type="EMBL" id="NRSZ01000370">
    <property type="protein sequence ID" value="PNY27650.1"/>
    <property type="molecule type" value="Genomic_DNA"/>
</dbReference>
<evidence type="ECO:0000313" key="12">
    <source>
        <dbReference type="Proteomes" id="UP000236621"/>
    </source>
</evidence>
<dbReference type="Proteomes" id="UP000236621">
    <property type="component" value="Unassembled WGS sequence"/>
</dbReference>
<dbReference type="InterPro" id="IPR004713">
    <property type="entry name" value="CaH_exchang"/>
</dbReference>
<keyword evidence="7 9" id="KW-0472">Membrane</keyword>
<feature type="region of interest" description="Disordered" evidence="8">
    <location>
        <begin position="1"/>
        <end position="36"/>
    </location>
</feature>
<dbReference type="STRING" id="45235.A0A2K3QJG0"/>
<accession>A0A2K3QJG0</accession>
<dbReference type="Pfam" id="PF01699">
    <property type="entry name" value="Na_Ca_ex"/>
    <property type="match status" value="2"/>
</dbReference>
<evidence type="ECO:0000259" key="10">
    <source>
        <dbReference type="Pfam" id="PF01699"/>
    </source>
</evidence>
<dbReference type="OrthoDB" id="1699231at2759"/>
<organism evidence="11 12">
    <name type="scientific">Tolypocladium capitatum</name>
    <dbReference type="NCBI Taxonomy" id="45235"/>
    <lineage>
        <taxon>Eukaryota</taxon>
        <taxon>Fungi</taxon>
        <taxon>Dikarya</taxon>
        <taxon>Ascomycota</taxon>
        <taxon>Pezizomycotina</taxon>
        <taxon>Sordariomycetes</taxon>
        <taxon>Hypocreomycetidae</taxon>
        <taxon>Hypocreales</taxon>
        <taxon>Ophiocordycipitaceae</taxon>
        <taxon>Tolypocladium</taxon>
    </lineage>
</organism>
<proteinExistence type="inferred from homology"/>
<feature type="compositionally biased region" description="Low complexity" evidence="8">
    <location>
        <begin position="421"/>
        <end position="430"/>
    </location>
</feature>
<evidence type="ECO:0000256" key="8">
    <source>
        <dbReference type="SAM" id="MobiDB-lite"/>
    </source>
</evidence>
<evidence type="ECO:0000256" key="3">
    <source>
        <dbReference type="ARBA" id="ARBA00022448"/>
    </source>
</evidence>
<feature type="region of interest" description="Disordered" evidence="8">
    <location>
        <begin position="308"/>
        <end position="443"/>
    </location>
</feature>
<keyword evidence="12" id="KW-1185">Reference proteome</keyword>
<keyword evidence="3" id="KW-0813">Transport</keyword>
<feature type="compositionally biased region" description="Pro residues" evidence="8">
    <location>
        <begin position="334"/>
        <end position="343"/>
    </location>
</feature>
<comment type="caution">
    <text evidence="11">The sequence shown here is derived from an EMBL/GenBank/DDBJ whole genome shotgun (WGS) entry which is preliminary data.</text>
</comment>
<feature type="transmembrane region" description="Helical" evidence="9">
    <location>
        <begin position="182"/>
        <end position="203"/>
    </location>
</feature>
<dbReference type="AlphaFoldDB" id="A0A2K3QJG0"/>
<feature type="transmembrane region" description="Helical" evidence="9">
    <location>
        <begin position="287"/>
        <end position="304"/>
    </location>
</feature>
<dbReference type="InterPro" id="IPR004837">
    <property type="entry name" value="NaCa_Exmemb"/>
</dbReference>
<feature type="domain" description="Sodium/calcium exchanger membrane region" evidence="10">
    <location>
        <begin position="150"/>
        <end position="302"/>
    </location>
</feature>
<feature type="transmembrane region" description="Helical" evidence="9">
    <location>
        <begin position="150"/>
        <end position="170"/>
    </location>
</feature>
<dbReference type="InterPro" id="IPR044880">
    <property type="entry name" value="NCX_ion-bd_dom_sf"/>
</dbReference>
<feature type="transmembrane region" description="Helical" evidence="9">
    <location>
        <begin position="580"/>
        <end position="602"/>
    </location>
</feature>
<feature type="transmembrane region" description="Helical" evidence="9">
    <location>
        <begin position="476"/>
        <end position="498"/>
    </location>
</feature>
<name>A0A2K3QJG0_9HYPO</name>
<evidence type="ECO:0000313" key="11">
    <source>
        <dbReference type="EMBL" id="PNY27650.1"/>
    </source>
</evidence>
<keyword evidence="6" id="KW-0406">Ion transport</keyword>
<dbReference type="GO" id="GO:0000329">
    <property type="term" value="C:fungal-type vacuole membrane"/>
    <property type="evidence" value="ECO:0007669"/>
    <property type="project" value="TreeGrafter"/>
</dbReference>
<feature type="transmembrane region" description="Helical" evidence="9">
    <location>
        <begin position="120"/>
        <end position="144"/>
    </location>
</feature>
<feature type="transmembrane region" description="Helical" evidence="9">
    <location>
        <begin position="248"/>
        <end position="267"/>
    </location>
</feature>
<evidence type="ECO:0000256" key="7">
    <source>
        <dbReference type="ARBA" id="ARBA00023136"/>
    </source>
</evidence>
<feature type="compositionally biased region" description="Basic and acidic residues" evidence="8">
    <location>
        <begin position="389"/>
        <end position="403"/>
    </location>
</feature>
<comment type="similarity">
    <text evidence="2">Belongs to the Ca(2+):cation antiporter (CaCA) (TC 2.A.19) family.</text>
</comment>
<feature type="transmembrane region" description="Helical" evidence="9">
    <location>
        <begin position="209"/>
        <end position="236"/>
    </location>
</feature>
<feature type="compositionally biased region" description="Basic and acidic residues" evidence="8">
    <location>
        <begin position="308"/>
        <end position="321"/>
    </location>
</feature>
<dbReference type="PANTHER" id="PTHR31503:SF18">
    <property type="entry name" value="CA(2+)_H(+) EXCHANGER, PUTATIVE (EUROFUNG)-RELATED"/>
    <property type="match status" value="1"/>
</dbReference>